<dbReference type="SMART" id="SM00066">
    <property type="entry name" value="GAL4"/>
    <property type="match status" value="1"/>
</dbReference>
<protein>
    <submittedName>
        <fullName evidence="3">CIC11C00000005560</fullName>
    </submittedName>
</protein>
<dbReference type="PANTHER" id="PTHR47431">
    <property type="entry name" value="ZN(II)2CYS6 TRANSCRIPTION FACTOR (EUROFUNG)-RELATED"/>
    <property type="match status" value="1"/>
</dbReference>
<feature type="region of interest" description="Disordered" evidence="1">
    <location>
        <begin position="200"/>
        <end position="246"/>
    </location>
</feature>
<feature type="compositionally biased region" description="Basic and acidic residues" evidence="1">
    <location>
        <begin position="96"/>
        <end position="114"/>
    </location>
</feature>
<feature type="compositionally biased region" description="Low complexity" evidence="1">
    <location>
        <begin position="356"/>
        <end position="373"/>
    </location>
</feature>
<dbReference type="OrthoDB" id="10067394at2759"/>
<dbReference type="Proteomes" id="UP000182334">
    <property type="component" value="Chromosome I"/>
</dbReference>
<evidence type="ECO:0000259" key="2">
    <source>
        <dbReference type="PROSITE" id="PS50048"/>
    </source>
</evidence>
<dbReference type="Gene3D" id="4.10.240.10">
    <property type="entry name" value="Zn(2)-C6 fungal-type DNA-binding domain"/>
    <property type="match status" value="1"/>
</dbReference>
<feature type="region of interest" description="Disordered" evidence="1">
    <location>
        <begin position="93"/>
        <end position="146"/>
    </location>
</feature>
<accession>A0A1L0D543</accession>
<dbReference type="GO" id="GO:0000981">
    <property type="term" value="F:DNA-binding transcription factor activity, RNA polymerase II-specific"/>
    <property type="evidence" value="ECO:0007669"/>
    <property type="project" value="InterPro"/>
</dbReference>
<name>A0A1L0D543_9ASCO</name>
<evidence type="ECO:0000313" key="4">
    <source>
        <dbReference type="Proteomes" id="UP000182334"/>
    </source>
</evidence>
<reference evidence="3 4" key="1">
    <citation type="submission" date="2016-10" db="EMBL/GenBank/DDBJ databases">
        <authorList>
            <person name="de Groot N.N."/>
        </authorList>
    </citation>
    <scope>NUCLEOTIDE SEQUENCE [LARGE SCALE GENOMIC DNA]</scope>
    <source>
        <strain evidence="3 4">CBS 141442</strain>
    </source>
</reference>
<dbReference type="PROSITE" id="PS50048">
    <property type="entry name" value="ZN2_CY6_FUNGAL_2"/>
    <property type="match status" value="1"/>
</dbReference>
<dbReference type="InterPro" id="IPR036864">
    <property type="entry name" value="Zn2-C6_fun-type_DNA-bd_sf"/>
</dbReference>
<gene>
    <name evidence="3" type="ORF">SAMEA4029010_CIC11G00000005560</name>
</gene>
<dbReference type="PANTHER" id="PTHR47431:SF1">
    <property type="entry name" value="ZN(II)2CYS6 TRANSCRIPTION FACTOR (EUROFUNG)"/>
    <property type="match status" value="1"/>
</dbReference>
<dbReference type="SUPFAM" id="SSF57701">
    <property type="entry name" value="Zn2/Cys6 DNA-binding domain"/>
    <property type="match status" value="1"/>
</dbReference>
<feature type="compositionally biased region" description="Polar residues" evidence="1">
    <location>
        <begin position="127"/>
        <end position="141"/>
    </location>
</feature>
<dbReference type="InterPro" id="IPR001138">
    <property type="entry name" value="Zn2Cys6_DnaBD"/>
</dbReference>
<evidence type="ECO:0000313" key="3">
    <source>
        <dbReference type="EMBL" id="SGZ46771.1"/>
    </source>
</evidence>
<keyword evidence="4" id="KW-1185">Reference proteome</keyword>
<feature type="region of interest" description="Disordered" evidence="1">
    <location>
        <begin position="343"/>
        <end position="436"/>
    </location>
</feature>
<feature type="compositionally biased region" description="Pro residues" evidence="1">
    <location>
        <begin position="223"/>
        <end position="239"/>
    </location>
</feature>
<dbReference type="GO" id="GO:0008270">
    <property type="term" value="F:zinc ion binding"/>
    <property type="evidence" value="ECO:0007669"/>
    <property type="project" value="InterPro"/>
</dbReference>
<organism evidence="3 4">
    <name type="scientific">Sungouiella intermedia</name>
    <dbReference type="NCBI Taxonomy" id="45354"/>
    <lineage>
        <taxon>Eukaryota</taxon>
        <taxon>Fungi</taxon>
        <taxon>Dikarya</taxon>
        <taxon>Ascomycota</taxon>
        <taxon>Saccharomycotina</taxon>
        <taxon>Pichiomycetes</taxon>
        <taxon>Metschnikowiaceae</taxon>
        <taxon>Sungouiella</taxon>
    </lineage>
</organism>
<evidence type="ECO:0000256" key="1">
    <source>
        <dbReference type="SAM" id="MobiDB-lite"/>
    </source>
</evidence>
<feature type="compositionally biased region" description="Basic residues" evidence="1">
    <location>
        <begin position="273"/>
        <end position="282"/>
    </location>
</feature>
<dbReference type="CDD" id="cd00067">
    <property type="entry name" value="GAL4"/>
    <property type="match status" value="1"/>
</dbReference>
<proteinExistence type="predicted"/>
<dbReference type="EMBL" id="LT635756">
    <property type="protein sequence ID" value="SGZ46771.1"/>
    <property type="molecule type" value="Genomic_DNA"/>
</dbReference>
<dbReference type="STRING" id="45354.A0A1L0D543"/>
<feature type="compositionally biased region" description="Polar residues" evidence="1">
    <location>
        <begin position="390"/>
        <end position="412"/>
    </location>
</feature>
<feature type="region of interest" description="Disordered" evidence="1">
    <location>
        <begin position="266"/>
        <end position="311"/>
    </location>
</feature>
<feature type="domain" description="Zn(2)-C6 fungal-type" evidence="2">
    <location>
        <begin position="43"/>
        <end position="82"/>
    </location>
</feature>
<dbReference type="Pfam" id="PF00172">
    <property type="entry name" value="Zn_clus"/>
    <property type="match status" value="1"/>
</dbReference>
<feature type="region of interest" description="Disordered" evidence="1">
    <location>
        <begin position="1"/>
        <end position="35"/>
    </location>
</feature>
<dbReference type="AlphaFoldDB" id="A0A1L0D543"/>
<sequence length="974" mass="110671">MELRQDLPTTDRPAEDRRSSVTTSDTSELHKGNSHKRPVARRACLSCREKKIKCDGESLLIKAPNAPLVCSNCRFLGIDCVFVQSMRGGRRRKRVLEKTMSKPESKHVKMDRSTQPDAPGTFHSEAASGTNVAPSIASNHSSNHRHMLDDPCKLKLPSPTLLYLSFSDGPHRLFKPLYEPSENTSSGYLYDYGGLVHGPPGPYSFGPPQKFNGRDQRGSDQFNPPPHLGMHPPPYPHGPPGHFAHHPPPPHMYRMGDYYYPPHFHNGPPPPPPHHHHHHHHPPPPPPPPPPHHHLLHPAYGLPPPHAMSVSPRIEFPESKASENPSRGPGTSYYVREGDALSSRKDSGIHNHWLKPSSEAGPVSSAPPASTTSLKLAAPPHLDSKKYKNTETSSVSSMSLPETSAASDQITESGFPARAGGSDSPTSIRDDKKVTSSRHSFDDRDLREYNLPQWSVLSEVFDFYFTYVNQNFVLLPNKNFFLKRLALNSDSSIIHAIIAVVCTKRSWPFEQSEAHWLGNMERFWDNLNDFGMLLCYTLIHHTSKVRDNLHYSVDISDKMYEIIQGNRYLEVLPTSSNLNSRKRYENEALIRMIWIYWVESQVFRLRQGRPYSKLFMMRNDNIIMRANLSDFCNKKFPLPVKNESYVKCQDSRRGSWDDLNSGFCEDSNTPITAALLLQQVMDRIASNELTKDNLVLNPQFKTFLRDKFYLVREDTIILNAHYMFANYLILHASSIQRCHFIKHLLTFEALMRSTMKVNSQKADSGDSEDYIPRLSAFSITNLINLEELPSRVADIDEFQWTCLLELIEDTISTLDLFNIHLGIIPSETTPRFAVLYGVTSLDATRDWFTSQELITSGELTWLKACDFSIVSASLLVCVIPSLIVLRNLFEIKADGSKSKIVMLRGNAEYTFTMEVPSKVLKGFQKDVLLRGFERVAEFLRFRAQYDTMRSLQQDTITNINKVSHYLEEILQNMK</sequence>